<organism evidence="1">
    <name type="scientific">marine sediment metagenome</name>
    <dbReference type="NCBI Taxonomy" id="412755"/>
    <lineage>
        <taxon>unclassified sequences</taxon>
        <taxon>metagenomes</taxon>
        <taxon>ecological metagenomes</taxon>
    </lineage>
</organism>
<dbReference type="AlphaFoldDB" id="X1PQH4"/>
<dbReference type="EMBL" id="BARV01030762">
    <property type="protein sequence ID" value="GAI44771.1"/>
    <property type="molecule type" value="Genomic_DNA"/>
</dbReference>
<proteinExistence type="predicted"/>
<feature type="non-terminal residue" evidence="1">
    <location>
        <position position="1"/>
    </location>
</feature>
<name>X1PQH4_9ZZZZ</name>
<gene>
    <name evidence="1" type="ORF">S06H3_48804</name>
</gene>
<reference evidence="1" key="1">
    <citation type="journal article" date="2014" name="Front. Microbiol.">
        <title>High frequency of phylogenetically diverse reductive dehalogenase-homologous genes in deep subseafloor sedimentary metagenomes.</title>
        <authorList>
            <person name="Kawai M."/>
            <person name="Futagami T."/>
            <person name="Toyoda A."/>
            <person name="Takaki Y."/>
            <person name="Nishi S."/>
            <person name="Hori S."/>
            <person name="Arai W."/>
            <person name="Tsubouchi T."/>
            <person name="Morono Y."/>
            <person name="Uchiyama I."/>
            <person name="Ito T."/>
            <person name="Fujiyama A."/>
            <person name="Inagaki F."/>
            <person name="Takami H."/>
        </authorList>
    </citation>
    <scope>NUCLEOTIDE SEQUENCE</scope>
    <source>
        <strain evidence="1">Expedition CK06-06</strain>
    </source>
</reference>
<accession>X1PQH4</accession>
<sequence>QEREVSAVKGSCKTCQFCLKGYSQGMEYHCAIQGIVNTISFTEADLNSKPYPYGPCDDGNWTEINEDDSSEQIYGCLAYMPKLVENVSYRGDLVTKHRAFMHCLAEAVNLHCAIEDAHSGKAQAKLSELLRRLNTGDFSGYSLY</sequence>
<evidence type="ECO:0000313" key="1">
    <source>
        <dbReference type="EMBL" id="GAI44771.1"/>
    </source>
</evidence>
<protein>
    <submittedName>
        <fullName evidence="1">Uncharacterized protein</fullName>
    </submittedName>
</protein>
<comment type="caution">
    <text evidence="1">The sequence shown here is derived from an EMBL/GenBank/DDBJ whole genome shotgun (WGS) entry which is preliminary data.</text>
</comment>